<reference evidence="1 2" key="1">
    <citation type="submission" date="2019-07" db="EMBL/GenBank/DDBJ databases">
        <title>Whole genome shotgun sequence of Alkalibacillus haloalkaliphilus NBRC 103110.</title>
        <authorList>
            <person name="Hosoyama A."/>
            <person name="Uohara A."/>
            <person name="Ohji S."/>
            <person name="Ichikawa N."/>
        </authorList>
    </citation>
    <scope>NUCLEOTIDE SEQUENCE [LARGE SCALE GENOMIC DNA]</scope>
    <source>
        <strain evidence="1 2">NBRC 103110</strain>
    </source>
</reference>
<keyword evidence="2" id="KW-1185">Reference proteome</keyword>
<dbReference type="AlphaFoldDB" id="A0A511W490"/>
<accession>A0A511W490</accession>
<dbReference type="PROSITE" id="PS51257">
    <property type="entry name" value="PROKAR_LIPOPROTEIN"/>
    <property type="match status" value="1"/>
</dbReference>
<comment type="caution">
    <text evidence="1">The sequence shown here is derived from an EMBL/GenBank/DDBJ whole genome shotgun (WGS) entry which is preliminary data.</text>
</comment>
<evidence type="ECO:0008006" key="3">
    <source>
        <dbReference type="Google" id="ProtNLM"/>
    </source>
</evidence>
<dbReference type="OrthoDB" id="1797983at2"/>
<dbReference type="Proteomes" id="UP000321440">
    <property type="component" value="Unassembled WGS sequence"/>
</dbReference>
<dbReference type="RefSeq" id="WP_146814303.1">
    <property type="nucleotide sequence ID" value="NZ_BJYA01000002.1"/>
</dbReference>
<protein>
    <recommendedName>
        <fullName evidence="3">Lipoprotein</fullName>
    </recommendedName>
</protein>
<evidence type="ECO:0000313" key="1">
    <source>
        <dbReference type="EMBL" id="GEN44853.1"/>
    </source>
</evidence>
<sequence length="168" mass="19056">MRYILIVCIGLFLMTACTSEEESPEESEEQIASYISPPSISFSGNDARNQLMADKHCWAPSGEKCEVSPSDPSEVVLGIRTRIYQPSKEVNMSFRLVDDPRIGNPDEINIMYYSASDELVETHSETLTFGDTFQLLETEGRYNIVAQLIWDDEIYGESYQVLPVLIRE</sequence>
<gene>
    <name evidence="1" type="ORF">AHA02nite_06290</name>
</gene>
<evidence type="ECO:0000313" key="2">
    <source>
        <dbReference type="Proteomes" id="UP000321440"/>
    </source>
</evidence>
<dbReference type="EMBL" id="BJYA01000002">
    <property type="protein sequence ID" value="GEN44853.1"/>
    <property type="molecule type" value="Genomic_DNA"/>
</dbReference>
<proteinExistence type="predicted"/>
<organism evidence="1 2">
    <name type="scientific">Alkalibacillus haloalkaliphilus</name>
    <dbReference type="NCBI Taxonomy" id="94136"/>
    <lineage>
        <taxon>Bacteria</taxon>
        <taxon>Bacillati</taxon>
        <taxon>Bacillota</taxon>
        <taxon>Bacilli</taxon>
        <taxon>Bacillales</taxon>
        <taxon>Bacillaceae</taxon>
        <taxon>Alkalibacillus</taxon>
    </lineage>
</organism>
<name>A0A511W490_9BACI</name>